<evidence type="ECO:0000256" key="1">
    <source>
        <dbReference type="SAM" id="MobiDB-lite"/>
    </source>
</evidence>
<dbReference type="KEGG" id="bgt:106076461"/>
<protein>
    <submittedName>
        <fullName evidence="2">Uncharacterized protein</fullName>
    </submittedName>
</protein>
<accession>A0A2C9LBS6</accession>
<dbReference type="EnsemblMetazoa" id="BGLB029407-RA">
    <property type="protein sequence ID" value="BGLB029407-PA"/>
    <property type="gene ID" value="BGLB029407"/>
</dbReference>
<name>A0A2C9LBS6_BIOGL</name>
<dbReference type="VEuPathDB" id="VectorBase:BGLB029407"/>
<gene>
    <name evidence="2" type="primary">106076461</name>
</gene>
<feature type="compositionally biased region" description="Polar residues" evidence="1">
    <location>
        <begin position="40"/>
        <end position="54"/>
    </location>
</feature>
<dbReference type="VEuPathDB" id="VectorBase:BGLAX_045955"/>
<sequence>MERQKSILGRKKRGPTAAPGDFIALGKQSKPNDNEVKRPTSPQHMVSPSGSSSLAKKPKLTMPLFGSLSRGHTDVMSSSSSQQYDEIAINGRSLFYKVLLNILMK</sequence>
<dbReference type="Proteomes" id="UP000076420">
    <property type="component" value="Unassembled WGS sequence"/>
</dbReference>
<organism evidence="2 3">
    <name type="scientific">Biomphalaria glabrata</name>
    <name type="common">Bloodfluke planorb</name>
    <name type="synonym">Freshwater snail</name>
    <dbReference type="NCBI Taxonomy" id="6526"/>
    <lineage>
        <taxon>Eukaryota</taxon>
        <taxon>Metazoa</taxon>
        <taxon>Spiralia</taxon>
        <taxon>Lophotrochozoa</taxon>
        <taxon>Mollusca</taxon>
        <taxon>Gastropoda</taxon>
        <taxon>Heterobranchia</taxon>
        <taxon>Euthyneura</taxon>
        <taxon>Panpulmonata</taxon>
        <taxon>Hygrophila</taxon>
        <taxon>Lymnaeoidea</taxon>
        <taxon>Planorbidae</taxon>
        <taxon>Biomphalaria</taxon>
    </lineage>
</organism>
<dbReference type="AlphaFoldDB" id="A0A2C9LBS6"/>
<evidence type="ECO:0000313" key="3">
    <source>
        <dbReference type="Proteomes" id="UP000076420"/>
    </source>
</evidence>
<reference evidence="2" key="1">
    <citation type="submission" date="2020-05" db="UniProtKB">
        <authorList>
            <consortium name="EnsemblMetazoa"/>
        </authorList>
    </citation>
    <scope>IDENTIFICATION</scope>
    <source>
        <strain evidence="2">BB02</strain>
    </source>
</reference>
<evidence type="ECO:0000313" key="2">
    <source>
        <dbReference type="EnsemblMetazoa" id="BGLB029407-PA"/>
    </source>
</evidence>
<feature type="region of interest" description="Disordered" evidence="1">
    <location>
        <begin position="1"/>
        <end position="59"/>
    </location>
</feature>
<proteinExistence type="predicted"/>